<organism evidence="2 3">
    <name type="scientific">Lecanosticta acicola</name>
    <dbReference type="NCBI Taxonomy" id="111012"/>
    <lineage>
        <taxon>Eukaryota</taxon>
        <taxon>Fungi</taxon>
        <taxon>Dikarya</taxon>
        <taxon>Ascomycota</taxon>
        <taxon>Pezizomycotina</taxon>
        <taxon>Dothideomycetes</taxon>
        <taxon>Dothideomycetidae</taxon>
        <taxon>Mycosphaerellales</taxon>
        <taxon>Mycosphaerellaceae</taxon>
        <taxon>Lecanosticta</taxon>
    </lineage>
</organism>
<gene>
    <name evidence="2" type="ORF">LECACI_7A003987</name>
</gene>
<accession>A0AAI8YXV7</accession>
<feature type="chain" id="PRO_5042612644" evidence="1">
    <location>
        <begin position="20"/>
        <end position="254"/>
    </location>
</feature>
<reference evidence="2" key="1">
    <citation type="submission" date="2023-11" db="EMBL/GenBank/DDBJ databases">
        <authorList>
            <person name="Alioto T."/>
            <person name="Alioto T."/>
            <person name="Gomez Garrido J."/>
        </authorList>
    </citation>
    <scope>NUCLEOTIDE SEQUENCE</scope>
</reference>
<proteinExistence type="predicted"/>
<evidence type="ECO:0000313" key="3">
    <source>
        <dbReference type="Proteomes" id="UP001296104"/>
    </source>
</evidence>
<name>A0AAI8YXV7_9PEZI</name>
<evidence type="ECO:0000313" key="2">
    <source>
        <dbReference type="EMBL" id="CAK3992271.1"/>
    </source>
</evidence>
<sequence>MFIALWYAAVAGAVQGASAQFDEGHLQKPLKADDRPFNWHNIEPSTHLQYVPCYNGLQCARLHVPLNWNASKEEQLQKRAAIAIARLPAKVSVNHPDYGGAILINPEGPGESGVDHVISRGRAIQTIVDASSDPPVADLEDNHPSKFFDILGFDPRGVKYTTPSLDCFSDAFSQQTWLLTRMDYGAMFETNPSLAMEWARTEVLGRSCSLEDEGGILRYLNTPQVVKDMFAFIEAHGEWRETKVEDMVISGKES</sequence>
<dbReference type="AlphaFoldDB" id="A0AAI8YXV7"/>
<protein>
    <submittedName>
        <fullName evidence="2">Uncharacterized protein</fullName>
    </submittedName>
</protein>
<dbReference type="EMBL" id="CAVMBE010000020">
    <property type="protein sequence ID" value="CAK3992271.1"/>
    <property type="molecule type" value="Genomic_DNA"/>
</dbReference>
<feature type="signal peptide" evidence="1">
    <location>
        <begin position="1"/>
        <end position="19"/>
    </location>
</feature>
<evidence type="ECO:0000256" key="1">
    <source>
        <dbReference type="SAM" id="SignalP"/>
    </source>
</evidence>
<keyword evidence="1" id="KW-0732">Signal</keyword>
<keyword evidence="3" id="KW-1185">Reference proteome</keyword>
<dbReference type="Proteomes" id="UP001296104">
    <property type="component" value="Unassembled WGS sequence"/>
</dbReference>
<comment type="caution">
    <text evidence="2">The sequence shown here is derived from an EMBL/GenBank/DDBJ whole genome shotgun (WGS) entry which is preliminary data.</text>
</comment>